<evidence type="ECO:0000313" key="3">
    <source>
        <dbReference type="Proteomes" id="UP000663860"/>
    </source>
</evidence>
<evidence type="ECO:0000313" key="2">
    <source>
        <dbReference type="EMBL" id="CAF0721305.1"/>
    </source>
</evidence>
<dbReference type="InterPro" id="IPR032675">
    <property type="entry name" value="LRR_dom_sf"/>
</dbReference>
<name>A0A813MD35_9BILA</name>
<sequence>MPIDIDKSSTRKQPLRRGIHITEQKDYRVNPEPLVLQEADFLLEEFLSPTKLRALTGTDDLANIRDLEMIVDTSDTSLGNFGFYLQKLNQLKLSNSVIPRIRDLGTSLSHVRVLWMARCCLNDLDGITSLQALEELYVAYNEISDLSALSMLENLRLLDLESNLIDDLHQVEFLALCSSLETLTLEGNPINNHDDYRAEIIHRLPRLQILDDKSTKEINKLSSSISGEGTMLFQQDWSLIEECIAAGMAPSDEKLVCNQVDIRPRSANKSPLNRPTTAAYYRPRSAARPGSTGSIRPMTGSMRPNTDPSKSELLDNNEDVVSELTIGPAFQGNLTKILRARKQQQKQQQQSYMSDNSSVNTSEKVNESLPSSSVPSDSSSLSMSNHPLMREINEWKIEHNRKIEERKKLLEPQVLRITDDDDLLENDLEVDDSDDDANSYEKQTDNSHQEETNVSSSNRRNFGLDESFPPEEQRWRSSAMSTQSYEKTESRLTTGDTEETNVSSSNRRNFGLDESFPPEEQRWRSSAMSTQSYEKTESRLTTGDTGYRSNSAASLHHAQSRTNSRSSTAENSNSTSDRFRTPMRVNHEPVLPNNNVNRSPLSFSTGSHSTLYKAPNSPTKKSLKDLRNDPLPTLPRLPSRKT</sequence>
<feature type="compositionally biased region" description="Polar residues" evidence="1">
    <location>
        <begin position="476"/>
        <end position="508"/>
    </location>
</feature>
<gene>
    <name evidence="2" type="ORF">IZO911_LOCUS1938</name>
</gene>
<dbReference type="PROSITE" id="PS51450">
    <property type="entry name" value="LRR"/>
    <property type="match status" value="2"/>
</dbReference>
<accession>A0A813MD35</accession>
<dbReference type="SUPFAM" id="SSF52058">
    <property type="entry name" value="L domain-like"/>
    <property type="match status" value="1"/>
</dbReference>
<feature type="compositionally biased region" description="Low complexity" evidence="1">
    <location>
        <begin position="368"/>
        <end position="385"/>
    </location>
</feature>
<organism evidence="2 3">
    <name type="scientific">Adineta steineri</name>
    <dbReference type="NCBI Taxonomy" id="433720"/>
    <lineage>
        <taxon>Eukaryota</taxon>
        <taxon>Metazoa</taxon>
        <taxon>Spiralia</taxon>
        <taxon>Gnathifera</taxon>
        <taxon>Rotifera</taxon>
        <taxon>Eurotatoria</taxon>
        <taxon>Bdelloidea</taxon>
        <taxon>Adinetida</taxon>
        <taxon>Adinetidae</taxon>
        <taxon>Adineta</taxon>
    </lineage>
</organism>
<dbReference type="Gene3D" id="3.80.10.10">
    <property type="entry name" value="Ribonuclease Inhibitor"/>
    <property type="match status" value="1"/>
</dbReference>
<feature type="compositionally biased region" description="Polar residues" evidence="1">
    <location>
        <begin position="560"/>
        <end position="576"/>
    </location>
</feature>
<feature type="region of interest" description="Disordered" evidence="1">
    <location>
        <begin position="340"/>
        <end position="385"/>
    </location>
</feature>
<dbReference type="EMBL" id="CAJNOE010000009">
    <property type="protein sequence ID" value="CAF0721305.1"/>
    <property type="molecule type" value="Genomic_DNA"/>
</dbReference>
<feature type="region of interest" description="Disordered" evidence="1">
    <location>
        <begin position="427"/>
        <end position="642"/>
    </location>
</feature>
<evidence type="ECO:0008006" key="4">
    <source>
        <dbReference type="Google" id="ProtNLM"/>
    </source>
</evidence>
<dbReference type="InterPro" id="IPR040091">
    <property type="entry name" value="LRRC56"/>
</dbReference>
<feature type="region of interest" description="Disordered" evidence="1">
    <location>
        <begin position="265"/>
        <end position="313"/>
    </location>
</feature>
<comment type="caution">
    <text evidence="2">The sequence shown here is derived from an EMBL/GenBank/DDBJ whole genome shotgun (WGS) entry which is preliminary data.</text>
</comment>
<dbReference type="Pfam" id="PF14580">
    <property type="entry name" value="LRR_9"/>
    <property type="match status" value="1"/>
</dbReference>
<dbReference type="AlphaFoldDB" id="A0A813MD35"/>
<feature type="compositionally biased region" description="Polar residues" evidence="1">
    <location>
        <begin position="267"/>
        <end position="276"/>
    </location>
</feature>
<feature type="compositionally biased region" description="Polar residues" evidence="1">
    <location>
        <begin position="592"/>
        <end position="620"/>
    </location>
</feature>
<feature type="compositionally biased region" description="Low complexity" evidence="1">
    <location>
        <begin position="278"/>
        <end position="289"/>
    </location>
</feature>
<reference evidence="2" key="1">
    <citation type="submission" date="2021-02" db="EMBL/GenBank/DDBJ databases">
        <authorList>
            <person name="Nowell W R."/>
        </authorList>
    </citation>
    <scope>NUCLEOTIDE SEQUENCE</scope>
</reference>
<protein>
    <recommendedName>
        <fullName evidence="4">Leucine-rich repeat-containing protein 56</fullName>
    </recommendedName>
</protein>
<dbReference type="PANTHER" id="PTHR22708:SF0">
    <property type="entry name" value="LEUCINE-RICH REPEAT-CONTAINING PROTEIN 56"/>
    <property type="match status" value="1"/>
</dbReference>
<feature type="compositionally biased region" description="Basic and acidic residues" evidence="1">
    <location>
        <begin position="442"/>
        <end position="451"/>
    </location>
</feature>
<feature type="compositionally biased region" description="Acidic residues" evidence="1">
    <location>
        <begin position="427"/>
        <end position="438"/>
    </location>
</feature>
<feature type="compositionally biased region" description="Polar residues" evidence="1">
    <location>
        <begin position="351"/>
        <end position="363"/>
    </location>
</feature>
<proteinExistence type="predicted"/>
<dbReference type="PANTHER" id="PTHR22708">
    <property type="entry name" value="LEUCINE-RICH REPEAT-CONTAINING PROTEIN 56"/>
    <property type="match status" value="1"/>
</dbReference>
<dbReference type="InterPro" id="IPR001611">
    <property type="entry name" value="Leu-rich_rpt"/>
</dbReference>
<dbReference type="Proteomes" id="UP000663860">
    <property type="component" value="Unassembled WGS sequence"/>
</dbReference>
<feature type="compositionally biased region" description="Polar residues" evidence="1">
    <location>
        <begin position="524"/>
        <end position="553"/>
    </location>
</feature>
<evidence type="ECO:0000256" key="1">
    <source>
        <dbReference type="SAM" id="MobiDB-lite"/>
    </source>
</evidence>